<comment type="caution">
    <text evidence="2">The sequence shown here is derived from an EMBL/GenBank/DDBJ whole genome shotgun (WGS) entry which is preliminary data.</text>
</comment>
<dbReference type="EMBL" id="BAAARW010000001">
    <property type="protein sequence ID" value="GAA2397428.1"/>
    <property type="molecule type" value="Genomic_DNA"/>
</dbReference>
<accession>A0ABN3I9W2</accession>
<keyword evidence="1" id="KW-0812">Transmembrane</keyword>
<evidence type="ECO:0008006" key="4">
    <source>
        <dbReference type="Google" id="ProtNLM"/>
    </source>
</evidence>
<reference evidence="2 3" key="1">
    <citation type="journal article" date="2019" name="Int. J. Syst. Evol. Microbiol.">
        <title>The Global Catalogue of Microorganisms (GCM) 10K type strain sequencing project: providing services to taxonomists for standard genome sequencing and annotation.</title>
        <authorList>
            <consortium name="The Broad Institute Genomics Platform"/>
            <consortium name="The Broad Institute Genome Sequencing Center for Infectious Disease"/>
            <person name="Wu L."/>
            <person name="Ma J."/>
        </authorList>
    </citation>
    <scope>NUCLEOTIDE SEQUENCE [LARGE SCALE GENOMIC DNA]</scope>
    <source>
        <strain evidence="2 3">JCM 3325</strain>
    </source>
</reference>
<keyword evidence="1" id="KW-1133">Transmembrane helix</keyword>
<organism evidence="2 3">
    <name type="scientific">Actinomadura vinacea</name>
    <dbReference type="NCBI Taxonomy" id="115336"/>
    <lineage>
        <taxon>Bacteria</taxon>
        <taxon>Bacillati</taxon>
        <taxon>Actinomycetota</taxon>
        <taxon>Actinomycetes</taxon>
        <taxon>Streptosporangiales</taxon>
        <taxon>Thermomonosporaceae</taxon>
        <taxon>Actinomadura</taxon>
    </lineage>
</organism>
<proteinExistence type="predicted"/>
<dbReference type="RefSeq" id="WP_344586134.1">
    <property type="nucleotide sequence ID" value="NZ_BAAARW010000001.1"/>
</dbReference>
<dbReference type="Proteomes" id="UP001501231">
    <property type="component" value="Unassembled WGS sequence"/>
</dbReference>
<evidence type="ECO:0000256" key="1">
    <source>
        <dbReference type="SAM" id="Phobius"/>
    </source>
</evidence>
<keyword evidence="3" id="KW-1185">Reference proteome</keyword>
<feature type="transmembrane region" description="Helical" evidence="1">
    <location>
        <begin position="16"/>
        <end position="38"/>
    </location>
</feature>
<evidence type="ECO:0000313" key="3">
    <source>
        <dbReference type="Proteomes" id="UP001501231"/>
    </source>
</evidence>
<evidence type="ECO:0000313" key="2">
    <source>
        <dbReference type="EMBL" id="GAA2397428.1"/>
    </source>
</evidence>
<keyword evidence="1" id="KW-0472">Membrane</keyword>
<feature type="transmembrane region" description="Helical" evidence="1">
    <location>
        <begin position="44"/>
        <end position="66"/>
    </location>
</feature>
<protein>
    <recommendedName>
        <fullName evidence="4">GlsB/YeaQ/YmgE family stress response membrane protein</fullName>
    </recommendedName>
</protein>
<name>A0ABN3I9W2_9ACTN</name>
<sequence>MSPATDTRSPAQTDTIIGAWGFSLGFLGFVLGFEGVAINGLNGYNFVAIATSAIGMTLGAVALTLARRRR</sequence>
<gene>
    <name evidence="2" type="ORF">GCM10010191_00040</name>
</gene>